<evidence type="ECO:0000313" key="1">
    <source>
        <dbReference type="EMBL" id="KAF2877157.1"/>
    </source>
</evidence>
<dbReference type="OrthoDB" id="4158189at2759"/>
<evidence type="ECO:0000313" key="2">
    <source>
        <dbReference type="Proteomes" id="UP000481861"/>
    </source>
</evidence>
<proteinExistence type="predicted"/>
<name>A0A7C8IDV6_9PLEO</name>
<reference evidence="1 2" key="1">
    <citation type="submission" date="2020-01" db="EMBL/GenBank/DDBJ databases">
        <authorList>
            <consortium name="DOE Joint Genome Institute"/>
            <person name="Haridas S."/>
            <person name="Albert R."/>
            <person name="Binder M."/>
            <person name="Bloem J."/>
            <person name="Labutti K."/>
            <person name="Salamov A."/>
            <person name="Andreopoulos B."/>
            <person name="Baker S.E."/>
            <person name="Barry K."/>
            <person name="Bills G."/>
            <person name="Bluhm B.H."/>
            <person name="Cannon C."/>
            <person name="Castanera R."/>
            <person name="Culley D.E."/>
            <person name="Daum C."/>
            <person name="Ezra D."/>
            <person name="Gonzalez J.B."/>
            <person name="Henrissat B."/>
            <person name="Kuo A."/>
            <person name="Liang C."/>
            <person name="Lipzen A."/>
            <person name="Lutzoni F."/>
            <person name="Magnuson J."/>
            <person name="Mondo S."/>
            <person name="Nolan M."/>
            <person name="Ohm R."/>
            <person name="Pangilinan J."/>
            <person name="Park H.-J.H."/>
            <person name="Ramirez L."/>
            <person name="Alfaro M."/>
            <person name="Sun H."/>
            <person name="Tritt A."/>
            <person name="Yoshinaga Y."/>
            <person name="Zwiers L.-H.L."/>
            <person name="Turgeon B.G."/>
            <person name="Goodwin S.B."/>
            <person name="Spatafora J.W."/>
            <person name="Crous P.W."/>
            <person name="Grigoriev I.V."/>
        </authorList>
    </citation>
    <scope>NUCLEOTIDE SEQUENCE [LARGE SCALE GENOMIC DNA]</scope>
    <source>
        <strain evidence="1 2">CBS 611.86</strain>
    </source>
</reference>
<organism evidence="1 2">
    <name type="scientific">Massariosphaeria phaeospora</name>
    <dbReference type="NCBI Taxonomy" id="100035"/>
    <lineage>
        <taxon>Eukaryota</taxon>
        <taxon>Fungi</taxon>
        <taxon>Dikarya</taxon>
        <taxon>Ascomycota</taxon>
        <taxon>Pezizomycotina</taxon>
        <taxon>Dothideomycetes</taxon>
        <taxon>Pleosporomycetidae</taxon>
        <taxon>Pleosporales</taxon>
        <taxon>Pleosporales incertae sedis</taxon>
        <taxon>Massariosphaeria</taxon>
    </lineage>
</organism>
<sequence>MCNGSSSRTAQGGSIAILRPTQHSELDASHIPNDMRILFSNQADGLLDAGTQVEFWGCEKLHMLRDPGYWVIIHRDGDLTTPPPIRQIDPLFSFPLETDAAAVMQLSQRLDLGVGDVGIVGRRVSVMRGEREESLTVAEGIVGWN</sequence>
<dbReference type="Proteomes" id="UP000481861">
    <property type="component" value="Unassembled WGS sequence"/>
</dbReference>
<dbReference type="EMBL" id="JAADJZ010000002">
    <property type="protein sequence ID" value="KAF2877157.1"/>
    <property type="molecule type" value="Genomic_DNA"/>
</dbReference>
<protein>
    <submittedName>
        <fullName evidence="1">Uncharacterized protein</fullName>
    </submittedName>
</protein>
<keyword evidence="2" id="KW-1185">Reference proteome</keyword>
<accession>A0A7C8IDV6</accession>
<gene>
    <name evidence="1" type="ORF">BDV95DRAFT_140222</name>
</gene>
<dbReference type="AlphaFoldDB" id="A0A7C8IDV6"/>
<comment type="caution">
    <text evidence="1">The sequence shown here is derived from an EMBL/GenBank/DDBJ whole genome shotgun (WGS) entry which is preliminary data.</text>
</comment>